<feature type="region of interest" description="Disordered" evidence="1">
    <location>
        <begin position="1"/>
        <end position="58"/>
    </location>
</feature>
<dbReference type="Proteomes" id="UP001293254">
    <property type="component" value="Unassembled WGS sequence"/>
</dbReference>
<reference evidence="2" key="1">
    <citation type="submission" date="2020-06" db="EMBL/GenBank/DDBJ databases">
        <authorList>
            <person name="Li T."/>
            <person name="Hu X."/>
            <person name="Zhang T."/>
            <person name="Song X."/>
            <person name="Zhang H."/>
            <person name="Dai N."/>
            <person name="Sheng W."/>
            <person name="Hou X."/>
            <person name="Wei L."/>
        </authorList>
    </citation>
    <scope>NUCLEOTIDE SEQUENCE</scope>
    <source>
        <strain evidence="2">3651</strain>
        <tissue evidence="2">Leaf</tissue>
    </source>
</reference>
<accession>A0AAE2D0M4</accession>
<evidence type="ECO:0000313" key="3">
    <source>
        <dbReference type="Proteomes" id="UP001293254"/>
    </source>
</evidence>
<name>A0AAE2D0M4_9LAMI</name>
<feature type="compositionally biased region" description="Low complexity" evidence="1">
    <location>
        <begin position="1"/>
        <end position="15"/>
    </location>
</feature>
<feature type="compositionally biased region" description="Low complexity" evidence="1">
    <location>
        <begin position="115"/>
        <end position="125"/>
    </location>
</feature>
<evidence type="ECO:0000313" key="2">
    <source>
        <dbReference type="EMBL" id="KAK4441632.1"/>
    </source>
</evidence>
<reference evidence="2" key="2">
    <citation type="journal article" date="2024" name="Plant">
        <title>Genomic evolution and insights into agronomic trait innovations of Sesamum species.</title>
        <authorList>
            <person name="Miao H."/>
            <person name="Wang L."/>
            <person name="Qu L."/>
            <person name="Liu H."/>
            <person name="Sun Y."/>
            <person name="Le M."/>
            <person name="Wang Q."/>
            <person name="Wei S."/>
            <person name="Zheng Y."/>
            <person name="Lin W."/>
            <person name="Duan Y."/>
            <person name="Cao H."/>
            <person name="Xiong S."/>
            <person name="Wang X."/>
            <person name="Wei L."/>
            <person name="Li C."/>
            <person name="Ma Q."/>
            <person name="Ju M."/>
            <person name="Zhao R."/>
            <person name="Li G."/>
            <person name="Mu C."/>
            <person name="Tian Q."/>
            <person name="Mei H."/>
            <person name="Zhang T."/>
            <person name="Gao T."/>
            <person name="Zhang H."/>
        </authorList>
    </citation>
    <scope>NUCLEOTIDE SEQUENCE</scope>
    <source>
        <strain evidence="2">3651</strain>
    </source>
</reference>
<feature type="region of interest" description="Disordered" evidence="1">
    <location>
        <begin position="73"/>
        <end position="149"/>
    </location>
</feature>
<proteinExistence type="predicted"/>
<organism evidence="2 3">
    <name type="scientific">Sesamum alatum</name>
    <dbReference type="NCBI Taxonomy" id="300844"/>
    <lineage>
        <taxon>Eukaryota</taxon>
        <taxon>Viridiplantae</taxon>
        <taxon>Streptophyta</taxon>
        <taxon>Embryophyta</taxon>
        <taxon>Tracheophyta</taxon>
        <taxon>Spermatophyta</taxon>
        <taxon>Magnoliopsida</taxon>
        <taxon>eudicotyledons</taxon>
        <taxon>Gunneridae</taxon>
        <taxon>Pentapetalae</taxon>
        <taxon>asterids</taxon>
        <taxon>lamiids</taxon>
        <taxon>Lamiales</taxon>
        <taxon>Pedaliaceae</taxon>
        <taxon>Sesamum</taxon>
    </lineage>
</organism>
<evidence type="ECO:0000256" key="1">
    <source>
        <dbReference type="SAM" id="MobiDB-lite"/>
    </source>
</evidence>
<feature type="compositionally biased region" description="Polar residues" evidence="1">
    <location>
        <begin position="44"/>
        <end position="58"/>
    </location>
</feature>
<sequence>MGLRKQQLGQQAQSQGCERPSGPTALSNVQGVRLTRNFYGSGPNHVSHSALETSGPFSENVARTQARFTSNFLAPDEISSPLGSPFPEQVGSEGGSVGVGCSSSDGLEAGGQFVSQVGSASPSHSASKESDCAQPRSPSTILELSSIQPRSVSLGMDMGDLGATEGEVWFQFQ</sequence>
<gene>
    <name evidence="2" type="ORF">Salat_0498100</name>
</gene>
<feature type="compositionally biased region" description="Polar residues" evidence="1">
    <location>
        <begin position="136"/>
        <end position="149"/>
    </location>
</feature>
<protein>
    <submittedName>
        <fullName evidence="2">Uncharacterized protein</fullName>
    </submittedName>
</protein>
<dbReference type="AlphaFoldDB" id="A0AAE2D0M4"/>
<dbReference type="EMBL" id="JACGWO010000001">
    <property type="protein sequence ID" value="KAK4441632.1"/>
    <property type="molecule type" value="Genomic_DNA"/>
</dbReference>
<comment type="caution">
    <text evidence="2">The sequence shown here is derived from an EMBL/GenBank/DDBJ whole genome shotgun (WGS) entry which is preliminary data.</text>
</comment>
<keyword evidence="3" id="KW-1185">Reference proteome</keyword>